<evidence type="ECO:0000256" key="2">
    <source>
        <dbReference type="ARBA" id="ARBA00022485"/>
    </source>
</evidence>
<evidence type="ECO:0000313" key="7">
    <source>
        <dbReference type="EMBL" id="GAH94310.1"/>
    </source>
</evidence>
<dbReference type="SUPFAM" id="SSF52833">
    <property type="entry name" value="Thioredoxin-like"/>
    <property type="match status" value="1"/>
</dbReference>
<dbReference type="InterPro" id="IPR037225">
    <property type="entry name" value="Nuo51_FMN-bd_sf"/>
</dbReference>
<dbReference type="PANTHER" id="PTHR43578:SF3">
    <property type="entry name" value="NADH-QUINONE OXIDOREDUCTASE SUBUNIT F"/>
    <property type="match status" value="1"/>
</dbReference>
<reference evidence="7" key="1">
    <citation type="journal article" date="2014" name="Front. Microbiol.">
        <title>High frequency of phylogenetically diverse reductive dehalogenase-homologous genes in deep subseafloor sedimentary metagenomes.</title>
        <authorList>
            <person name="Kawai M."/>
            <person name="Futagami T."/>
            <person name="Toyoda A."/>
            <person name="Takaki Y."/>
            <person name="Nishi S."/>
            <person name="Hori S."/>
            <person name="Arai W."/>
            <person name="Tsubouchi T."/>
            <person name="Morono Y."/>
            <person name="Uchiyama I."/>
            <person name="Ito T."/>
            <person name="Fujiyama A."/>
            <person name="Inagaki F."/>
            <person name="Takami H."/>
        </authorList>
    </citation>
    <scope>NUCLEOTIDE SEQUENCE</scope>
    <source>
        <strain evidence="7">Expedition CK06-06</strain>
    </source>
</reference>
<dbReference type="GO" id="GO:0051539">
    <property type="term" value="F:4 iron, 4 sulfur cluster binding"/>
    <property type="evidence" value="ECO:0007669"/>
    <property type="project" value="UniProtKB-KW"/>
</dbReference>
<dbReference type="CDD" id="cd02980">
    <property type="entry name" value="TRX_Fd_family"/>
    <property type="match status" value="1"/>
</dbReference>
<proteinExistence type="inferred from homology"/>
<comment type="caution">
    <text evidence="7">The sequence shown here is derived from an EMBL/GenBank/DDBJ whole genome shotgun (WGS) entry which is preliminary data.</text>
</comment>
<dbReference type="InterPro" id="IPR011538">
    <property type="entry name" value="Nuo51_FMN-bd"/>
</dbReference>
<accession>X1KL42</accession>
<dbReference type="AlphaFoldDB" id="X1KL42"/>
<evidence type="ECO:0000256" key="4">
    <source>
        <dbReference type="ARBA" id="ARBA00023004"/>
    </source>
</evidence>
<dbReference type="Gene3D" id="3.40.30.10">
    <property type="entry name" value="Glutaredoxin"/>
    <property type="match status" value="1"/>
</dbReference>
<keyword evidence="3" id="KW-0479">Metal-binding</keyword>
<dbReference type="SUPFAM" id="SSF142019">
    <property type="entry name" value="Nqo1 FMN-binding domain-like"/>
    <property type="match status" value="1"/>
</dbReference>
<gene>
    <name evidence="7" type="ORF">S06H3_00767</name>
</gene>
<dbReference type="Pfam" id="PF01512">
    <property type="entry name" value="Complex1_51K"/>
    <property type="match status" value="1"/>
</dbReference>
<keyword evidence="2" id="KW-0004">4Fe-4S</keyword>
<sequence>MTFEESKNRAKSEWEALQSNIYILIGTATCGRAAGALATLEALEKELSRQNIEVKVIQVGCMGLCYAEPLVTISKPDSLRIVYHNLTPELVPRLIEGYIMSDDPCLELALGILEGGEEESPYIPELLRFEHELRLVLCRCGYIDPKSINHYIANGGYSGLEKALKLHPEEIIEEVKKSGLRGRGGAGFLTGRKWELCHNAKGEPKYVVCNADEGDPGAFMDRVVLESDPQQVIEGMIIAGYAISAKQGYVYVRAEYPLAIECVQTALNQAKEMGFLGDNILGSGFSFHIEIAKGAGAFVSGEETALMAAVEGKMSTPRPRPPYPAQAGLWGKPTLLNNVKTFANVPLIIQRGADWFC</sequence>
<comment type="similarity">
    <text evidence="1">Belongs to the complex I 51 kDa subunit family.</text>
</comment>
<organism evidence="7">
    <name type="scientific">marine sediment metagenome</name>
    <dbReference type="NCBI Taxonomy" id="412755"/>
    <lineage>
        <taxon>unclassified sequences</taxon>
        <taxon>metagenomes</taxon>
        <taxon>ecological metagenomes</taxon>
    </lineage>
</organism>
<evidence type="ECO:0000256" key="3">
    <source>
        <dbReference type="ARBA" id="ARBA00022723"/>
    </source>
</evidence>
<feature type="domain" description="NADH-ubiquinone oxidoreductase 51kDa subunit FMN-binding" evidence="6">
    <location>
        <begin position="175"/>
        <end position="346"/>
    </location>
</feature>
<dbReference type="InterPro" id="IPR036249">
    <property type="entry name" value="Thioredoxin-like_sf"/>
</dbReference>
<dbReference type="EMBL" id="BARV01000158">
    <property type="protein sequence ID" value="GAH94310.1"/>
    <property type="molecule type" value="Genomic_DNA"/>
</dbReference>
<evidence type="ECO:0000259" key="6">
    <source>
        <dbReference type="Pfam" id="PF01512"/>
    </source>
</evidence>
<name>X1KL42_9ZZZZ</name>
<evidence type="ECO:0000256" key="1">
    <source>
        <dbReference type="ARBA" id="ARBA00007523"/>
    </source>
</evidence>
<dbReference type="Gene3D" id="3.40.50.11540">
    <property type="entry name" value="NADH-ubiquinone oxidoreductase 51kDa subunit"/>
    <property type="match status" value="1"/>
</dbReference>
<dbReference type="GO" id="GO:0046872">
    <property type="term" value="F:metal ion binding"/>
    <property type="evidence" value="ECO:0007669"/>
    <property type="project" value="UniProtKB-KW"/>
</dbReference>
<keyword evidence="4" id="KW-0408">Iron</keyword>
<dbReference type="Gene3D" id="6.10.250.1450">
    <property type="match status" value="1"/>
</dbReference>
<dbReference type="FunFam" id="3.40.50.11540:FF:000001">
    <property type="entry name" value="NADH dehydrogenase [ubiquinone] flavoprotein 1, mitochondrial"/>
    <property type="match status" value="1"/>
</dbReference>
<dbReference type="PANTHER" id="PTHR43578">
    <property type="entry name" value="NADH-QUINONE OXIDOREDUCTASE SUBUNIT F"/>
    <property type="match status" value="1"/>
</dbReference>
<evidence type="ECO:0000256" key="5">
    <source>
        <dbReference type="ARBA" id="ARBA00023014"/>
    </source>
</evidence>
<keyword evidence="5" id="KW-0411">Iron-sulfur</keyword>
<protein>
    <recommendedName>
        <fullName evidence="6">NADH-ubiquinone oxidoreductase 51kDa subunit FMN-binding domain-containing protein</fullName>
    </recommendedName>
</protein>